<dbReference type="InterPro" id="IPR056021">
    <property type="entry name" value="DUF7600"/>
</dbReference>
<feature type="domain" description="F-box" evidence="2">
    <location>
        <begin position="218"/>
        <end position="264"/>
    </location>
</feature>
<evidence type="ECO:0000313" key="3">
    <source>
        <dbReference type="EMBL" id="CAG9990894.1"/>
    </source>
</evidence>
<organism evidence="3 4">
    <name type="scientific">Clonostachys byssicola</name>
    <dbReference type="NCBI Taxonomy" id="160290"/>
    <lineage>
        <taxon>Eukaryota</taxon>
        <taxon>Fungi</taxon>
        <taxon>Dikarya</taxon>
        <taxon>Ascomycota</taxon>
        <taxon>Pezizomycotina</taxon>
        <taxon>Sordariomycetes</taxon>
        <taxon>Hypocreomycetidae</taxon>
        <taxon>Hypocreales</taxon>
        <taxon>Bionectriaceae</taxon>
        <taxon>Clonostachys</taxon>
    </lineage>
</organism>
<proteinExistence type="predicted"/>
<protein>
    <recommendedName>
        <fullName evidence="2">F-box domain-containing protein</fullName>
    </recommendedName>
</protein>
<dbReference type="InterPro" id="IPR001229">
    <property type="entry name" value="Jacalin-like_lectin_dom"/>
</dbReference>
<name>A0A9N9Y565_9HYPO</name>
<reference evidence="3" key="1">
    <citation type="submission" date="2021-10" db="EMBL/GenBank/DDBJ databases">
        <authorList>
            <person name="Piombo E."/>
        </authorList>
    </citation>
    <scope>NUCLEOTIDE SEQUENCE</scope>
</reference>
<evidence type="ECO:0000259" key="2">
    <source>
        <dbReference type="PROSITE" id="PS50181"/>
    </source>
</evidence>
<dbReference type="InterPro" id="IPR001810">
    <property type="entry name" value="F-box_dom"/>
</dbReference>
<feature type="region of interest" description="Disordered" evidence="1">
    <location>
        <begin position="706"/>
        <end position="729"/>
    </location>
</feature>
<dbReference type="Pfam" id="PF24539">
    <property type="entry name" value="DUF7600"/>
    <property type="match status" value="1"/>
</dbReference>
<dbReference type="EMBL" id="CABFNO020001476">
    <property type="protein sequence ID" value="CAG9990894.1"/>
    <property type="molecule type" value="Genomic_DNA"/>
</dbReference>
<accession>A0A9N9Y565</accession>
<dbReference type="InterPro" id="IPR036404">
    <property type="entry name" value="Jacalin-like_lectin_dom_sf"/>
</dbReference>
<keyword evidence="4" id="KW-1185">Reference proteome</keyword>
<dbReference type="SUPFAM" id="SSF51101">
    <property type="entry name" value="Mannose-binding lectins"/>
    <property type="match status" value="1"/>
</dbReference>
<dbReference type="AlphaFoldDB" id="A0A9N9Y565"/>
<evidence type="ECO:0000313" key="4">
    <source>
        <dbReference type="Proteomes" id="UP000754883"/>
    </source>
</evidence>
<dbReference type="Gene3D" id="2.100.10.30">
    <property type="entry name" value="Jacalin-like lectin domain"/>
    <property type="match status" value="1"/>
</dbReference>
<dbReference type="Pfam" id="PF01419">
    <property type="entry name" value="Jacalin"/>
    <property type="match status" value="1"/>
</dbReference>
<sequence>MQTACALCGVFITAEAPQQWMKEFRAIYVQDDCWEVVRLSGVGLCRENGTVAPCGYKKRYDDRVLGPGDKISIELSKLTLDHVAGPDQPGRRSRSSSIRSSGFYWGFGFHAACWDLLAACCKPSLRKLFLACLSTPIGDDGILDWGHTYHGAASHTAPKPFRLKSLTWDAPLVEGLQADPFHVPAIMDLIEGKITPMVDDALADHSPSLRLEDIGAGADDFYQLPTEFLENVVSLLPSQDVRALRIAAPSFALLELTEAFWQSRFNHEYQYILEALEANPDSWEALYFSIRTLEHGSTSLKNRKRIWDLALKMKVLLNEVAREPCEGPPACSFLEPFEPVDDNSWHKAARGVRTTSDPFYSGCRALRARAVTGNGPLSVRQLFVSLVQLGSGIFVSGLRFATKSRDDICLGYIHPDKEYALDFPPECEHESLYTIAGWYLALDLSGIRAVAALMDNGKLSSWAGDPQGFPRWRLAGEGVWREFSGVKAEFDGLKMVSLSRAVLEVGLYSDRTMVTSSLWSPDVPPSDLYYDGSQRFSFVDSFELPFSVVMFGGAKGVDLSDLVEIGIWLQGYDTITGFDFVYTDSSKNKPFGHIGRYSNGSTEIVYKHSGSHRHALAIDGPGLEVVKSLQVMQEEDSIHGLRVRTNTGRIVQFPSHYSRETTWTHVHPYGSTVVGFYAKCGAQLHNIGLISDNSINFDAALENRKLSPSSSHRRRKSRLSVSFGQLFKP</sequence>
<dbReference type="PROSITE" id="PS50181">
    <property type="entry name" value="FBOX"/>
    <property type="match status" value="1"/>
</dbReference>
<dbReference type="Proteomes" id="UP000754883">
    <property type="component" value="Unassembled WGS sequence"/>
</dbReference>
<dbReference type="OrthoDB" id="5273847at2759"/>
<comment type="caution">
    <text evidence="3">The sequence shown here is derived from an EMBL/GenBank/DDBJ whole genome shotgun (WGS) entry which is preliminary data.</text>
</comment>
<evidence type="ECO:0000256" key="1">
    <source>
        <dbReference type="SAM" id="MobiDB-lite"/>
    </source>
</evidence>
<gene>
    <name evidence="3" type="ORF">CBYS24578_00007123</name>
</gene>